<reference evidence="5 6" key="1">
    <citation type="submission" date="2020-10" db="EMBL/GenBank/DDBJ databases">
        <title>ChiBAC.</title>
        <authorList>
            <person name="Zenner C."/>
            <person name="Hitch T.C.A."/>
            <person name="Clavel T."/>
        </authorList>
    </citation>
    <scope>NUCLEOTIDE SEQUENCE [LARGE SCALE GENOMIC DNA]</scope>
    <source>
        <strain evidence="5 6">DSM 108706</strain>
    </source>
</reference>
<dbReference type="Pfam" id="PF23562">
    <property type="entry name" value="AMP-binding_C_3"/>
    <property type="match status" value="1"/>
</dbReference>
<dbReference type="Proteomes" id="UP001516588">
    <property type="component" value="Unassembled WGS sequence"/>
</dbReference>
<dbReference type="Gene3D" id="3.40.50.12780">
    <property type="entry name" value="N-terminal domain of ligase-like"/>
    <property type="match status" value="1"/>
</dbReference>
<dbReference type="InterPro" id="IPR000873">
    <property type="entry name" value="AMP-dep_synth/lig_dom"/>
</dbReference>
<accession>A0ABR9QVW1</accession>
<dbReference type="EMBL" id="JADCKA010000002">
    <property type="protein sequence ID" value="MBE5035016.1"/>
    <property type="molecule type" value="Genomic_DNA"/>
</dbReference>
<dbReference type="InterPro" id="IPR042099">
    <property type="entry name" value="ANL_N_sf"/>
</dbReference>
<feature type="domain" description="AMP-dependent synthetase/ligase" evidence="4">
    <location>
        <begin position="27"/>
        <end position="421"/>
    </location>
</feature>
<evidence type="ECO:0000256" key="1">
    <source>
        <dbReference type="ARBA" id="ARBA00022741"/>
    </source>
</evidence>
<organism evidence="5 6">
    <name type="scientific">Gallibacter intestinalis</name>
    <dbReference type="NCBI Taxonomy" id="2779356"/>
    <lineage>
        <taxon>Bacteria</taxon>
        <taxon>Bacillati</taxon>
        <taxon>Bacillota</taxon>
        <taxon>Clostridia</taxon>
        <taxon>Eubacteriales</taxon>
        <taxon>Eubacteriaceae</taxon>
        <taxon>Gallibacter</taxon>
    </lineage>
</organism>
<dbReference type="PANTHER" id="PTHR43272">
    <property type="entry name" value="LONG-CHAIN-FATTY-ACID--COA LIGASE"/>
    <property type="match status" value="1"/>
</dbReference>
<dbReference type="Gene3D" id="3.30.300.30">
    <property type="match status" value="1"/>
</dbReference>
<gene>
    <name evidence="5" type="ORF">INF20_01825</name>
</gene>
<comment type="catalytic activity">
    <reaction evidence="3">
        <text>a long-chain fatty acid + ATP + CoA = a long-chain fatty acyl-CoA + AMP + diphosphate</text>
        <dbReference type="Rhea" id="RHEA:15421"/>
        <dbReference type="ChEBI" id="CHEBI:30616"/>
        <dbReference type="ChEBI" id="CHEBI:33019"/>
        <dbReference type="ChEBI" id="CHEBI:57287"/>
        <dbReference type="ChEBI" id="CHEBI:57560"/>
        <dbReference type="ChEBI" id="CHEBI:83139"/>
        <dbReference type="ChEBI" id="CHEBI:456215"/>
        <dbReference type="EC" id="6.2.1.3"/>
    </reaction>
    <physiologicalReaction direction="left-to-right" evidence="3">
        <dbReference type="Rhea" id="RHEA:15422"/>
    </physiologicalReaction>
</comment>
<keyword evidence="6" id="KW-1185">Reference proteome</keyword>
<dbReference type="InterPro" id="IPR020845">
    <property type="entry name" value="AMP-binding_CS"/>
</dbReference>
<dbReference type="RefSeq" id="WP_226384686.1">
    <property type="nucleotide sequence ID" value="NZ_JADCKA010000002.1"/>
</dbReference>
<proteinExistence type="predicted"/>
<comment type="caution">
    <text evidence="5">The sequence shown here is derived from an EMBL/GenBank/DDBJ whole genome shotgun (WGS) entry which is preliminary data.</text>
</comment>
<evidence type="ECO:0000259" key="4">
    <source>
        <dbReference type="Pfam" id="PF00501"/>
    </source>
</evidence>
<evidence type="ECO:0000256" key="3">
    <source>
        <dbReference type="ARBA" id="ARBA00024484"/>
    </source>
</evidence>
<dbReference type="PROSITE" id="PS00455">
    <property type="entry name" value="AMP_BINDING"/>
    <property type="match status" value="1"/>
</dbReference>
<dbReference type="SUPFAM" id="SSF56801">
    <property type="entry name" value="Acetyl-CoA synthetase-like"/>
    <property type="match status" value="1"/>
</dbReference>
<keyword evidence="2" id="KW-0067">ATP-binding</keyword>
<dbReference type="PANTHER" id="PTHR43272:SF33">
    <property type="entry name" value="AMP-BINDING DOMAIN-CONTAINING PROTEIN-RELATED"/>
    <property type="match status" value="1"/>
</dbReference>
<sequence length="569" mass="64268">MISETKLHKVRELTTLREMLYQCDELFGEKTAFLAKRKKGGEYFEISFSQFKKDVEALGARLIDLGLKDSKIAIMGNNCYQWVVAYMATVSGVGVAVPIDKDLKQEEIVNLIKAADCEAVFFTSNYGNYFENIDISHKFVMDAYQNDESMTAEHHIYNLIFQGRGLLETGRDQFADVTTDPEQMVEILFTSGTTGTPKGVMLSNKNICHVIRGANQVINLKKDDRALSVLPIHHTLESSMGILAVLFQGGSVAFCEGLKYMLKNMRESEASLIVGVPLIIESMYSKIWKEAEKNGSENAMLKAVRLNRRLMTFKIDKRKKIFSGVRNRFGGNFRYLISGAAAIDPAVLRGFIDLGFDVSQGYGLTETAPLVTVIPDFENAYKKSGSVGLAIPGVEIKIDQPDEDGIGEILIKGANVMMGYYNMPEETAEVIKDGWLHSGDLGFMDPDGWLYITGRSRNIIVTKTGKNIYPEEIEAVIRNLDYVVDCMVYGVKEKNEEEYRITVQIFPDYEALEKAKGNMTDDEIFELFKEEIYQMNRKLASYKRVKDIIIRKTDFIRTTTRKIKRGENI</sequence>
<protein>
    <submittedName>
        <fullName evidence="5">AMP-binding protein</fullName>
    </submittedName>
</protein>
<name>A0ABR9QVW1_9FIRM</name>
<keyword evidence="1" id="KW-0547">Nucleotide-binding</keyword>
<dbReference type="InterPro" id="IPR045851">
    <property type="entry name" value="AMP-bd_C_sf"/>
</dbReference>
<evidence type="ECO:0000313" key="6">
    <source>
        <dbReference type="Proteomes" id="UP001516588"/>
    </source>
</evidence>
<dbReference type="Pfam" id="PF00501">
    <property type="entry name" value="AMP-binding"/>
    <property type="match status" value="1"/>
</dbReference>
<evidence type="ECO:0000256" key="2">
    <source>
        <dbReference type="ARBA" id="ARBA00022840"/>
    </source>
</evidence>
<evidence type="ECO:0000313" key="5">
    <source>
        <dbReference type="EMBL" id="MBE5035016.1"/>
    </source>
</evidence>